<evidence type="ECO:0000259" key="1">
    <source>
        <dbReference type="PROSITE" id="PS51186"/>
    </source>
</evidence>
<dbReference type="OrthoDB" id="9153800at2"/>
<dbReference type="Pfam" id="PF00583">
    <property type="entry name" value="Acetyltransf_1"/>
    <property type="match status" value="1"/>
</dbReference>
<dbReference type="SUPFAM" id="SSF55729">
    <property type="entry name" value="Acyl-CoA N-acyltransferases (Nat)"/>
    <property type="match status" value="1"/>
</dbReference>
<accession>A0A2U2N2Z8</accession>
<evidence type="ECO:0000313" key="3">
    <source>
        <dbReference type="Proteomes" id="UP000245474"/>
    </source>
</evidence>
<proteinExistence type="predicted"/>
<dbReference type="AlphaFoldDB" id="A0A2U2N2Z8"/>
<feature type="domain" description="N-acetyltransferase" evidence="1">
    <location>
        <begin position="1"/>
        <end position="153"/>
    </location>
</feature>
<dbReference type="Gene3D" id="3.40.630.30">
    <property type="match status" value="1"/>
</dbReference>
<keyword evidence="3" id="KW-1185">Reference proteome</keyword>
<dbReference type="RefSeq" id="WP_109678353.1">
    <property type="nucleotide sequence ID" value="NZ_CP086615.1"/>
</dbReference>
<dbReference type="PROSITE" id="PS51186">
    <property type="entry name" value="GNAT"/>
    <property type="match status" value="1"/>
</dbReference>
<comment type="caution">
    <text evidence="2">The sequence shown here is derived from an EMBL/GenBank/DDBJ whole genome shotgun (WGS) entry which is preliminary data.</text>
</comment>
<evidence type="ECO:0000313" key="2">
    <source>
        <dbReference type="EMBL" id="PWG63408.1"/>
    </source>
</evidence>
<name>A0A2U2N2Z8_9GAMM</name>
<dbReference type="InterPro" id="IPR016181">
    <property type="entry name" value="Acyl_CoA_acyltransferase"/>
</dbReference>
<sequence>MQVRAAQLADAPAIEALAERMFSLGRFRGIALNRDKVRAVIRYAIPASDYMLAVAESDNGELAGLHLAQVTAYYFSDQYMAESVAYFVLPHFRGSSAALRLLAYFWRWAEQRGAREAVLGTGPSQGTTLARMDRFLRRAGMSQIGGLYTRPLG</sequence>
<gene>
    <name evidence="2" type="ORF">DEM34_08860</name>
</gene>
<dbReference type="EMBL" id="QFFI01000011">
    <property type="protein sequence ID" value="PWG63408.1"/>
    <property type="molecule type" value="Genomic_DNA"/>
</dbReference>
<organism evidence="2 3">
    <name type="scientific">Sediminicurvatus halobius</name>
    <dbReference type="NCBI Taxonomy" id="2182432"/>
    <lineage>
        <taxon>Bacteria</taxon>
        <taxon>Pseudomonadati</taxon>
        <taxon>Pseudomonadota</taxon>
        <taxon>Gammaproteobacteria</taxon>
        <taxon>Chromatiales</taxon>
        <taxon>Ectothiorhodospiraceae</taxon>
        <taxon>Sediminicurvatus</taxon>
    </lineage>
</organism>
<dbReference type="GO" id="GO:0016747">
    <property type="term" value="F:acyltransferase activity, transferring groups other than amino-acyl groups"/>
    <property type="evidence" value="ECO:0007669"/>
    <property type="project" value="InterPro"/>
</dbReference>
<reference evidence="2 3" key="1">
    <citation type="submission" date="2018-05" db="EMBL/GenBank/DDBJ databases">
        <title>Spiribacter halobius sp. nov., a moderately halophilic bacterium isolated from marine solar saltern.</title>
        <authorList>
            <person name="Zheng W.-S."/>
            <person name="Lu D.-C."/>
            <person name="Du Z.-J."/>
        </authorList>
    </citation>
    <scope>NUCLEOTIDE SEQUENCE [LARGE SCALE GENOMIC DNA]</scope>
    <source>
        <strain evidence="2 3">E85</strain>
    </source>
</reference>
<protein>
    <recommendedName>
        <fullName evidence="1">N-acetyltransferase domain-containing protein</fullName>
    </recommendedName>
</protein>
<dbReference type="InterPro" id="IPR000182">
    <property type="entry name" value="GNAT_dom"/>
</dbReference>
<dbReference type="Proteomes" id="UP000245474">
    <property type="component" value="Unassembled WGS sequence"/>
</dbReference>